<dbReference type="Gene3D" id="3.40.50.300">
    <property type="entry name" value="P-loop containing nucleotide triphosphate hydrolases"/>
    <property type="match status" value="1"/>
</dbReference>
<reference evidence="9" key="1">
    <citation type="journal article" date="2019" name="Int. J. Syst. Evol. Microbiol.">
        <title>The Global Catalogue of Microorganisms (GCM) 10K type strain sequencing project: providing services to taxonomists for standard genome sequencing and annotation.</title>
        <authorList>
            <consortium name="The Broad Institute Genomics Platform"/>
            <consortium name="The Broad Institute Genome Sequencing Center for Infectious Disease"/>
            <person name="Wu L."/>
            <person name="Ma J."/>
        </authorList>
    </citation>
    <scope>NUCLEOTIDE SEQUENCE [LARGE SCALE GENOMIC DNA]</scope>
    <source>
        <strain evidence="9">CCUG 57942</strain>
    </source>
</reference>
<feature type="binding site" evidence="7">
    <location>
        <position position="25"/>
    </location>
    <ligand>
        <name>Mg(2+)</name>
        <dbReference type="ChEBI" id="CHEBI:18420"/>
    </ligand>
</feature>
<feature type="binding site" evidence="7">
    <location>
        <position position="148"/>
    </location>
    <ligand>
        <name>substrate</name>
    </ligand>
</feature>
<keyword evidence="9" id="KW-1185">Reference proteome</keyword>
<sequence>MNHECSEPLPAKNIILVGFMGSGKSTIGRELGQLLSYPLIDTDSKIEENEKLSVADIFSLKGEDYFRESETLTVQQLISDGLTHHIIATGGGLPVRPENRPLLRELGYVVWLDANTDTILERTSRNSNRPLLQTENPRATIEKMLAQRNAIYQEVAHLHLQTTGLNIAETAHGILESARYFFGHS</sequence>
<evidence type="ECO:0000256" key="5">
    <source>
        <dbReference type="ARBA" id="ARBA00022840"/>
    </source>
</evidence>
<feature type="binding site" evidence="7">
    <location>
        <begin position="21"/>
        <end position="26"/>
    </location>
    <ligand>
        <name>ATP</name>
        <dbReference type="ChEBI" id="CHEBI:30616"/>
    </ligand>
</feature>
<comment type="caution">
    <text evidence="7">Lacks conserved residue(s) required for the propagation of feature annotation.</text>
</comment>
<name>A0ABW4Z7P1_9BACT</name>
<accession>A0ABW4Z7P1</accession>
<dbReference type="PRINTS" id="PR01100">
    <property type="entry name" value="SHIKIMTKNASE"/>
</dbReference>
<dbReference type="InterPro" id="IPR031322">
    <property type="entry name" value="Shikimate/glucono_kinase"/>
</dbReference>
<keyword evidence="7" id="KW-0460">Magnesium</keyword>
<dbReference type="Pfam" id="PF01202">
    <property type="entry name" value="SKI"/>
    <property type="match status" value="1"/>
</dbReference>
<evidence type="ECO:0000256" key="1">
    <source>
        <dbReference type="ARBA" id="ARBA00022605"/>
    </source>
</evidence>
<feature type="binding site" evidence="7">
    <location>
        <position position="129"/>
    </location>
    <ligand>
        <name>ATP</name>
        <dbReference type="ChEBI" id="CHEBI:30616"/>
    </ligand>
</feature>
<dbReference type="InterPro" id="IPR000623">
    <property type="entry name" value="Shikimate_kinase/TSH1"/>
</dbReference>
<keyword evidence="3 7" id="KW-0547">Nucleotide-binding</keyword>
<dbReference type="PANTHER" id="PTHR21087">
    <property type="entry name" value="SHIKIMATE KINASE"/>
    <property type="match status" value="1"/>
</dbReference>
<keyword evidence="6 7" id="KW-0057">Aromatic amino acid biosynthesis</keyword>
<feature type="binding site" evidence="7">
    <location>
        <position position="67"/>
    </location>
    <ligand>
        <name>substrate</name>
    </ligand>
</feature>
<keyword evidence="2 7" id="KW-0808">Transferase</keyword>
<protein>
    <recommendedName>
        <fullName evidence="7">Shikimate kinase</fullName>
        <shortName evidence="7">SK</shortName>
        <ecNumber evidence="7">2.7.1.71</ecNumber>
    </recommendedName>
</protein>
<keyword evidence="7" id="KW-0963">Cytoplasm</keyword>
<keyword evidence="1 7" id="KW-0028">Amino-acid biosynthesis</keyword>
<dbReference type="EMBL" id="JBHUJB010000011">
    <property type="protein sequence ID" value="MFD2157765.1"/>
    <property type="molecule type" value="Genomic_DNA"/>
</dbReference>
<comment type="catalytic activity">
    <reaction evidence="7">
        <text>shikimate + ATP = 3-phosphoshikimate + ADP + H(+)</text>
        <dbReference type="Rhea" id="RHEA:13121"/>
        <dbReference type="ChEBI" id="CHEBI:15378"/>
        <dbReference type="ChEBI" id="CHEBI:30616"/>
        <dbReference type="ChEBI" id="CHEBI:36208"/>
        <dbReference type="ChEBI" id="CHEBI:145989"/>
        <dbReference type="ChEBI" id="CHEBI:456216"/>
        <dbReference type="EC" id="2.7.1.71"/>
    </reaction>
</comment>
<comment type="caution">
    <text evidence="8">The sequence shown here is derived from an EMBL/GenBank/DDBJ whole genome shotgun (WGS) entry which is preliminary data.</text>
</comment>
<evidence type="ECO:0000256" key="4">
    <source>
        <dbReference type="ARBA" id="ARBA00022777"/>
    </source>
</evidence>
<organism evidence="8 9">
    <name type="scientific">Rubritalea tangerina</name>
    <dbReference type="NCBI Taxonomy" id="430798"/>
    <lineage>
        <taxon>Bacteria</taxon>
        <taxon>Pseudomonadati</taxon>
        <taxon>Verrucomicrobiota</taxon>
        <taxon>Verrucomicrobiia</taxon>
        <taxon>Verrucomicrobiales</taxon>
        <taxon>Rubritaleaceae</taxon>
        <taxon>Rubritalea</taxon>
    </lineage>
</organism>
<comment type="similarity">
    <text evidence="7">Belongs to the shikimate kinase family.</text>
</comment>
<dbReference type="GO" id="GO:0016301">
    <property type="term" value="F:kinase activity"/>
    <property type="evidence" value="ECO:0007669"/>
    <property type="project" value="UniProtKB-KW"/>
</dbReference>
<keyword evidence="7" id="KW-0479">Metal-binding</keyword>
<evidence type="ECO:0000256" key="6">
    <source>
        <dbReference type="ARBA" id="ARBA00023141"/>
    </source>
</evidence>
<comment type="cofactor">
    <cofactor evidence="7">
        <name>Mg(2+)</name>
        <dbReference type="ChEBI" id="CHEBI:18420"/>
    </cofactor>
    <text evidence="7">Binds 1 Mg(2+) ion per subunit.</text>
</comment>
<comment type="function">
    <text evidence="7">Catalyzes the specific phosphorylation of the 3-hydroxyl group of shikimic acid using ATP as a cosubstrate.</text>
</comment>
<keyword evidence="5 7" id="KW-0067">ATP-binding</keyword>
<dbReference type="HAMAP" id="MF_00109">
    <property type="entry name" value="Shikimate_kinase"/>
    <property type="match status" value="1"/>
</dbReference>
<evidence type="ECO:0000256" key="7">
    <source>
        <dbReference type="HAMAP-Rule" id="MF_00109"/>
    </source>
</evidence>
<evidence type="ECO:0000313" key="8">
    <source>
        <dbReference type="EMBL" id="MFD2157765.1"/>
    </source>
</evidence>
<comment type="subcellular location">
    <subcellularLocation>
        <location evidence="7">Cytoplasm</location>
    </subcellularLocation>
</comment>
<dbReference type="EC" id="2.7.1.71" evidence="7"/>
<keyword evidence="4 7" id="KW-0418">Kinase</keyword>
<dbReference type="InterPro" id="IPR027417">
    <property type="entry name" value="P-loop_NTPase"/>
</dbReference>
<evidence type="ECO:0000313" key="9">
    <source>
        <dbReference type="Proteomes" id="UP001597389"/>
    </source>
</evidence>
<dbReference type="PANTHER" id="PTHR21087:SF16">
    <property type="entry name" value="SHIKIMATE KINASE 1, CHLOROPLASTIC"/>
    <property type="match status" value="1"/>
</dbReference>
<feature type="binding site" evidence="7">
    <location>
        <position position="43"/>
    </location>
    <ligand>
        <name>substrate</name>
    </ligand>
</feature>
<proteinExistence type="inferred from homology"/>
<dbReference type="RefSeq" id="WP_377177335.1">
    <property type="nucleotide sequence ID" value="NZ_JBHUJB010000011.1"/>
</dbReference>
<dbReference type="SUPFAM" id="SSF52540">
    <property type="entry name" value="P-loop containing nucleoside triphosphate hydrolases"/>
    <property type="match status" value="1"/>
</dbReference>
<dbReference type="CDD" id="cd00464">
    <property type="entry name" value="SK"/>
    <property type="match status" value="1"/>
</dbReference>
<comment type="subunit">
    <text evidence="7">Monomer.</text>
</comment>
<dbReference type="Proteomes" id="UP001597389">
    <property type="component" value="Unassembled WGS sequence"/>
</dbReference>
<evidence type="ECO:0000256" key="2">
    <source>
        <dbReference type="ARBA" id="ARBA00022679"/>
    </source>
</evidence>
<feature type="binding site" evidence="7">
    <location>
        <position position="91"/>
    </location>
    <ligand>
        <name>substrate</name>
    </ligand>
</feature>
<gene>
    <name evidence="7" type="primary">aroK</name>
    <name evidence="8" type="ORF">ACFSW8_02510</name>
</gene>
<evidence type="ECO:0000256" key="3">
    <source>
        <dbReference type="ARBA" id="ARBA00022741"/>
    </source>
</evidence>
<comment type="pathway">
    <text evidence="7">Metabolic intermediate biosynthesis; chorismate biosynthesis; chorismate from D-erythrose 4-phosphate and phosphoenolpyruvate: step 5/7.</text>
</comment>